<protein>
    <submittedName>
        <fullName evidence="1">Uncharacterized protein</fullName>
    </submittedName>
</protein>
<sequence>MAPKIKIEDTTGSGEKITLTIEGSEISEERVVQVLQMLRLLKSSGGGVVEEGESMKERIWRVIVENFGDGTWFSIRDLYNVASREMPDLKITAVSTYVSRLVGEGRLVKRGSKPNTRYRVQSVRREAAYP</sequence>
<accession>A0A7C1CFK2</accession>
<proteinExistence type="predicted"/>
<dbReference type="EMBL" id="DSAY01000058">
    <property type="protein sequence ID" value="HDP14758.1"/>
    <property type="molecule type" value="Genomic_DNA"/>
</dbReference>
<gene>
    <name evidence="1" type="ORF">ENN26_03135</name>
</gene>
<name>A0A7C1CFK2_9CREN</name>
<reference evidence="1" key="1">
    <citation type="journal article" date="2020" name="mSystems">
        <title>Genome- and Community-Level Interaction Insights into Carbon Utilization and Element Cycling Functions of Hydrothermarchaeota in Hydrothermal Sediment.</title>
        <authorList>
            <person name="Zhou Z."/>
            <person name="Liu Y."/>
            <person name="Xu W."/>
            <person name="Pan J."/>
            <person name="Luo Z.H."/>
            <person name="Li M."/>
        </authorList>
    </citation>
    <scope>NUCLEOTIDE SEQUENCE [LARGE SCALE GENOMIC DNA]</scope>
    <source>
        <strain evidence="1">SpSt-116</strain>
    </source>
</reference>
<dbReference type="AlphaFoldDB" id="A0A7C1CFK2"/>
<evidence type="ECO:0000313" key="1">
    <source>
        <dbReference type="EMBL" id="HDP14758.1"/>
    </source>
</evidence>
<comment type="caution">
    <text evidence="1">The sequence shown here is derived from an EMBL/GenBank/DDBJ whole genome shotgun (WGS) entry which is preliminary data.</text>
</comment>
<organism evidence="1">
    <name type="scientific">Thermofilum adornatum</name>
    <dbReference type="NCBI Taxonomy" id="1365176"/>
    <lineage>
        <taxon>Archaea</taxon>
        <taxon>Thermoproteota</taxon>
        <taxon>Thermoprotei</taxon>
        <taxon>Thermofilales</taxon>
        <taxon>Thermofilaceae</taxon>
        <taxon>Thermofilum</taxon>
    </lineage>
</organism>